<feature type="binding site" evidence="13">
    <location>
        <position position="254"/>
    </location>
    <ligand>
        <name>substrate</name>
    </ligand>
</feature>
<dbReference type="InterPro" id="IPR002173">
    <property type="entry name" value="Carboh/pur_kinase_PfkB_CS"/>
</dbReference>
<reference evidence="15" key="1">
    <citation type="journal article" date="2023" name="Insect Mol. Biol.">
        <title>Genome sequencing provides insights into the evolution of gene families encoding plant cell wall-degrading enzymes in longhorned beetles.</title>
        <authorList>
            <person name="Shin N.R."/>
            <person name="Okamura Y."/>
            <person name="Kirsch R."/>
            <person name="Pauchet Y."/>
        </authorList>
    </citation>
    <scope>NUCLEOTIDE SEQUENCE</scope>
    <source>
        <strain evidence="15">AMC_N1</strain>
    </source>
</reference>
<dbReference type="InterPro" id="IPR029056">
    <property type="entry name" value="Ribokinase-like"/>
</dbReference>
<dbReference type="Proteomes" id="UP001162162">
    <property type="component" value="Unassembled WGS sequence"/>
</dbReference>
<comment type="caution">
    <text evidence="13">Lacks conserved residue(s) required for the propagation of feature annotation.</text>
</comment>
<feature type="binding site" evidence="13">
    <location>
        <position position="184"/>
    </location>
    <ligand>
        <name>ATP</name>
        <dbReference type="ChEBI" id="CHEBI:30616"/>
    </ligand>
</feature>
<dbReference type="EC" id="2.7.1.15" evidence="2 13"/>
<feature type="active site" description="Proton acceptor" evidence="13">
    <location>
        <position position="254"/>
    </location>
</feature>
<feature type="binding site" evidence="13">
    <location>
        <position position="289"/>
    </location>
    <ligand>
        <name>K(+)</name>
        <dbReference type="ChEBI" id="CHEBI:29103"/>
    </ligand>
</feature>
<keyword evidence="9 13" id="KW-0067">ATP-binding</keyword>
<feature type="binding site" evidence="13">
    <location>
        <position position="293"/>
    </location>
    <ligand>
        <name>K(+)</name>
        <dbReference type="ChEBI" id="CHEBI:29103"/>
    </ligand>
</feature>
<dbReference type="PRINTS" id="PR00990">
    <property type="entry name" value="RIBOKINASE"/>
</dbReference>
<evidence type="ECO:0000256" key="3">
    <source>
        <dbReference type="ARBA" id="ARBA00016943"/>
    </source>
</evidence>
<feature type="binding site" evidence="13">
    <location>
        <position position="142"/>
    </location>
    <ligand>
        <name>substrate</name>
    </ligand>
</feature>
<evidence type="ECO:0000259" key="14">
    <source>
        <dbReference type="Pfam" id="PF00294"/>
    </source>
</evidence>
<evidence type="ECO:0000256" key="12">
    <source>
        <dbReference type="ARBA" id="ARBA00023277"/>
    </source>
</evidence>
<name>A0AAV8Y408_9CUCU</name>
<feature type="binding site" evidence="13">
    <location>
        <begin position="41"/>
        <end position="45"/>
    </location>
    <ligand>
        <name>substrate</name>
    </ligand>
</feature>
<feature type="domain" description="Carbohydrate kinase PfkB" evidence="14">
    <location>
        <begin position="5"/>
        <end position="295"/>
    </location>
</feature>
<protein>
    <recommendedName>
        <fullName evidence="3 13">Ribokinase</fullName>
        <shortName evidence="13">RK</shortName>
        <ecNumber evidence="2 13">2.7.1.15</ecNumber>
    </recommendedName>
</protein>
<dbReference type="EMBL" id="JAPWTK010000195">
    <property type="protein sequence ID" value="KAJ8946165.1"/>
    <property type="molecule type" value="Genomic_DNA"/>
</dbReference>
<comment type="similarity">
    <text evidence="13">Belongs to the carbohydrate kinase PfkB family. Ribokinase subfamily.</text>
</comment>
<keyword evidence="12 13" id="KW-0119">Carbohydrate metabolism</keyword>
<keyword evidence="5 13" id="KW-0808">Transferase</keyword>
<dbReference type="HAMAP" id="MF_01987">
    <property type="entry name" value="Ribokinase"/>
    <property type="match status" value="1"/>
</dbReference>
<evidence type="ECO:0000256" key="7">
    <source>
        <dbReference type="ARBA" id="ARBA00022741"/>
    </source>
</evidence>
<keyword evidence="13" id="KW-0539">Nucleus</keyword>
<dbReference type="GO" id="GO:0005634">
    <property type="term" value="C:nucleus"/>
    <property type="evidence" value="ECO:0007669"/>
    <property type="project" value="UniProtKB-SubCell"/>
</dbReference>
<evidence type="ECO:0000256" key="8">
    <source>
        <dbReference type="ARBA" id="ARBA00022777"/>
    </source>
</evidence>
<feature type="binding site" evidence="13">
    <location>
        <position position="248"/>
    </location>
    <ligand>
        <name>K(+)</name>
        <dbReference type="ChEBI" id="CHEBI:29103"/>
    </ligand>
</feature>
<dbReference type="NCBIfam" id="TIGR02152">
    <property type="entry name" value="D_ribokin_bact"/>
    <property type="match status" value="1"/>
</dbReference>
<dbReference type="InterPro" id="IPR002139">
    <property type="entry name" value="Ribo/fructo_kinase"/>
</dbReference>
<comment type="pathway">
    <text evidence="13">Carbohydrate metabolism; D-ribose degradation; D-ribose 5-phosphate from beta-D-ribopyranose: step 2/2.</text>
</comment>
<comment type="activity regulation">
    <text evidence="13">Activated by a monovalent cation that binds near, but not in, the active site. The most likely occupant of the site in vivo is potassium. Ion binding induces a conformational change that may alter substrate affinity.</text>
</comment>
<keyword evidence="7 13" id="KW-0547">Nucleotide-binding</keyword>
<accession>A0AAV8Y408</accession>
<dbReference type="FunFam" id="3.40.1190.20:FF:000010">
    <property type="entry name" value="Ribokinase"/>
    <property type="match status" value="1"/>
</dbReference>
<comment type="function">
    <text evidence="13">Catalyzes the phosphorylation of ribose at O-5 in a reaction requiring ATP and magnesium. The resulting D-ribose-5-phosphate can then be used either for sythesis of nucleotides, histidine, and tryptophan, or as a component of the pentose phosphate pathway.</text>
</comment>
<feature type="binding site" evidence="13">
    <location>
        <position position="287"/>
    </location>
    <ligand>
        <name>K(+)</name>
        <dbReference type="ChEBI" id="CHEBI:29103"/>
    </ligand>
</feature>
<keyword evidence="10 13" id="KW-0460">Magnesium</keyword>
<evidence type="ECO:0000256" key="1">
    <source>
        <dbReference type="ARBA" id="ARBA00005380"/>
    </source>
</evidence>
<evidence type="ECO:0000256" key="10">
    <source>
        <dbReference type="ARBA" id="ARBA00022842"/>
    </source>
</evidence>
<evidence type="ECO:0000256" key="4">
    <source>
        <dbReference type="ARBA" id="ARBA00022490"/>
    </source>
</evidence>
<feature type="binding site" evidence="13">
    <location>
        <position position="250"/>
    </location>
    <ligand>
        <name>K(+)</name>
        <dbReference type="ChEBI" id="CHEBI:29103"/>
    </ligand>
</feature>
<dbReference type="GO" id="GO:0005524">
    <property type="term" value="F:ATP binding"/>
    <property type="evidence" value="ECO:0007669"/>
    <property type="project" value="UniProtKB-UniRule"/>
</dbReference>
<gene>
    <name evidence="15" type="ORF">NQ318_004418</name>
</gene>
<feature type="binding site" evidence="13">
    <location>
        <begin position="13"/>
        <end position="15"/>
    </location>
    <ligand>
        <name>substrate</name>
    </ligand>
</feature>
<comment type="subcellular location">
    <subcellularLocation>
        <location evidence="13">Cytoplasm</location>
    </subcellularLocation>
    <subcellularLocation>
        <location evidence="13">Nucleus</location>
    </subcellularLocation>
</comment>
<dbReference type="GO" id="GO:0046872">
    <property type="term" value="F:metal ion binding"/>
    <property type="evidence" value="ECO:0007669"/>
    <property type="project" value="UniProtKB-KW"/>
</dbReference>
<dbReference type="InterPro" id="IPR011877">
    <property type="entry name" value="Ribokinase"/>
</dbReference>
<evidence type="ECO:0000313" key="15">
    <source>
        <dbReference type="EMBL" id="KAJ8946165.1"/>
    </source>
</evidence>
<keyword evidence="11 13" id="KW-0630">Potassium</keyword>
<dbReference type="GO" id="GO:0004747">
    <property type="term" value="F:ribokinase activity"/>
    <property type="evidence" value="ECO:0007669"/>
    <property type="project" value="UniProtKB-UniRule"/>
</dbReference>
<dbReference type="SUPFAM" id="SSF53613">
    <property type="entry name" value="Ribokinase-like"/>
    <property type="match status" value="1"/>
</dbReference>
<dbReference type="GO" id="GO:0019303">
    <property type="term" value="P:D-ribose catabolic process"/>
    <property type="evidence" value="ECO:0007669"/>
    <property type="project" value="UniProtKB-UniRule"/>
</dbReference>
<dbReference type="GO" id="GO:0005829">
    <property type="term" value="C:cytosol"/>
    <property type="evidence" value="ECO:0007669"/>
    <property type="project" value="TreeGrafter"/>
</dbReference>
<feature type="binding site" evidence="13">
    <location>
        <begin position="220"/>
        <end position="225"/>
    </location>
    <ligand>
        <name>ATP</name>
        <dbReference type="ChEBI" id="CHEBI:30616"/>
    </ligand>
</feature>
<evidence type="ECO:0000313" key="16">
    <source>
        <dbReference type="Proteomes" id="UP001162162"/>
    </source>
</evidence>
<dbReference type="PANTHER" id="PTHR10584">
    <property type="entry name" value="SUGAR KINASE"/>
    <property type="match status" value="1"/>
</dbReference>
<feature type="binding site" evidence="13">
    <location>
        <begin position="253"/>
        <end position="254"/>
    </location>
    <ligand>
        <name>ATP</name>
        <dbReference type="ChEBI" id="CHEBI:30616"/>
    </ligand>
</feature>
<proteinExistence type="inferred from homology"/>
<dbReference type="AlphaFoldDB" id="A0AAV8Y408"/>
<organism evidence="15 16">
    <name type="scientific">Aromia moschata</name>
    <dbReference type="NCBI Taxonomy" id="1265417"/>
    <lineage>
        <taxon>Eukaryota</taxon>
        <taxon>Metazoa</taxon>
        <taxon>Ecdysozoa</taxon>
        <taxon>Arthropoda</taxon>
        <taxon>Hexapoda</taxon>
        <taxon>Insecta</taxon>
        <taxon>Pterygota</taxon>
        <taxon>Neoptera</taxon>
        <taxon>Endopterygota</taxon>
        <taxon>Coleoptera</taxon>
        <taxon>Polyphaga</taxon>
        <taxon>Cucujiformia</taxon>
        <taxon>Chrysomeloidea</taxon>
        <taxon>Cerambycidae</taxon>
        <taxon>Cerambycinae</taxon>
        <taxon>Callichromatini</taxon>
        <taxon>Aromia</taxon>
    </lineage>
</organism>
<dbReference type="Pfam" id="PF00294">
    <property type="entry name" value="PfkB"/>
    <property type="match status" value="1"/>
</dbReference>
<evidence type="ECO:0000256" key="9">
    <source>
        <dbReference type="ARBA" id="ARBA00022840"/>
    </source>
</evidence>
<dbReference type="Gene3D" id="3.40.1190.20">
    <property type="match status" value="1"/>
</dbReference>
<dbReference type="PANTHER" id="PTHR10584:SF166">
    <property type="entry name" value="RIBOKINASE"/>
    <property type="match status" value="1"/>
</dbReference>
<comment type="caution">
    <text evidence="15">The sequence shown here is derived from an EMBL/GenBank/DDBJ whole genome shotgun (WGS) entry which is preliminary data.</text>
</comment>
<comment type="similarity">
    <text evidence="1">Belongs to the carbohydrate kinase pfkB family.</text>
</comment>
<evidence type="ECO:0000256" key="5">
    <source>
        <dbReference type="ARBA" id="ARBA00022679"/>
    </source>
</evidence>
<dbReference type="CDD" id="cd01174">
    <property type="entry name" value="ribokinase"/>
    <property type="match status" value="1"/>
</dbReference>
<feature type="binding site" evidence="13">
    <location>
        <position position="284"/>
    </location>
    <ligand>
        <name>K(+)</name>
        <dbReference type="ChEBI" id="CHEBI:29103"/>
    </ligand>
</feature>
<evidence type="ECO:0000256" key="11">
    <source>
        <dbReference type="ARBA" id="ARBA00022958"/>
    </source>
</evidence>
<evidence type="ECO:0000256" key="6">
    <source>
        <dbReference type="ARBA" id="ARBA00022723"/>
    </source>
</evidence>
<keyword evidence="16" id="KW-1185">Reference proteome</keyword>
<keyword evidence="6 13" id="KW-0479">Metal-binding</keyword>
<comment type="cofactor">
    <cofactor evidence="13">
        <name>Mg(2+)</name>
        <dbReference type="ChEBI" id="CHEBI:18420"/>
    </cofactor>
    <text evidence="13">Requires a divalent cation, most likely magnesium in vivo, as an electrophilic catalyst to aid phosphoryl group transfer. It is the chelate of the metal and the nucleotide that is the actual substrate.</text>
</comment>
<sequence length="309" mass="33016">MVLNNIVVVGSCMIDLVSYAPRLPFPGETIHGSKFVTTYGGKGANQCVAASKLGGKTALVARVGDDIWGKKYIENLKKENVSTLFVKEMPQVSTGIAQIIVSDSGENQIVIVAGANDELTRQDVENAKTTIKEAAVVVLQLETSVDIAIKTMELCKGISILNGAPALGNYNPKLLKLPTIFCVNESEASIFAGIPVNSKRDAERAAFELLSKGCNSVLITLGAQGALYVSKREKKCYHFNSPSVKCIDSTGAGDAFIGALAYLLANKKDLLKSIEMSCIIAADSVTRQGTQISFPDSDILKTLEHLSRD</sequence>
<keyword evidence="4 13" id="KW-0963">Cytoplasm</keyword>
<dbReference type="InterPro" id="IPR011611">
    <property type="entry name" value="PfkB_dom"/>
</dbReference>
<keyword evidence="8 13" id="KW-0418">Kinase</keyword>
<dbReference type="PROSITE" id="PS00584">
    <property type="entry name" value="PFKB_KINASES_2"/>
    <property type="match status" value="1"/>
</dbReference>
<comment type="catalytic activity">
    <reaction evidence="13">
        <text>D-ribose + ATP = D-ribose 5-phosphate + ADP + H(+)</text>
        <dbReference type="Rhea" id="RHEA:13697"/>
        <dbReference type="ChEBI" id="CHEBI:15378"/>
        <dbReference type="ChEBI" id="CHEBI:30616"/>
        <dbReference type="ChEBI" id="CHEBI:47013"/>
        <dbReference type="ChEBI" id="CHEBI:78346"/>
        <dbReference type="ChEBI" id="CHEBI:456216"/>
        <dbReference type="EC" id="2.7.1.15"/>
    </reaction>
</comment>
<evidence type="ECO:0000256" key="2">
    <source>
        <dbReference type="ARBA" id="ARBA00012035"/>
    </source>
</evidence>
<evidence type="ECO:0000256" key="13">
    <source>
        <dbReference type="HAMAP-Rule" id="MF_03215"/>
    </source>
</evidence>
<comment type="subunit">
    <text evidence="13">Homodimer.</text>
</comment>